<reference evidence="1" key="1">
    <citation type="submission" date="2020-07" db="EMBL/GenBank/DDBJ databases">
        <authorList>
            <person name="Nazaruddin N."/>
        </authorList>
    </citation>
    <scope>NUCLEOTIDE SEQUENCE</scope>
</reference>
<dbReference type="EMBL" id="CAJDYZ010009144">
    <property type="protein sequence ID" value="CAD1476231.1"/>
    <property type="molecule type" value="Genomic_DNA"/>
</dbReference>
<feature type="non-terminal residue" evidence="1">
    <location>
        <position position="1"/>
    </location>
</feature>
<gene>
    <name evidence="1" type="ORF">MHI_LOCUS628789</name>
</gene>
<accession>A0A6V7H9B6</accession>
<proteinExistence type="predicted"/>
<dbReference type="OrthoDB" id="10455826at2759"/>
<keyword evidence="2" id="KW-1185">Reference proteome</keyword>
<comment type="caution">
    <text evidence="1">The sequence shown here is derived from an EMBL/GenBank/DDBJ whole genome shotgun (WGS) entry which is preliminary data.</text>
</comment>
<protein>
    <submittedName>
        <fullName evidence="1">Uncharacterized protein</fullName>
    </submittedName>
</protein>
<dbReference type="AlphaFoldDB" id="A0A6V7H9B6"/>
<dbReference type="Proteomes" id="UP000752696">
    <property type="component" value="Unassembled WGS sequence"/>
</dbReference>
<feature type="non-terminal residue" evidence="1">
    <location>
        <position position="93"/>
    </location>
</feature>
<sequence length="93" mass="10183">ELKVGGPTDAIVAVLCTGCLCLHVYKVSKEWCCSCCFGNFTRITVLFLSCVGESGVLVVFDTIFDIFVFPKPFPGRDSRLNEERRLVSADVSG</sequence>
<name>A0A6V7H9B6_9HYME</name>
<evidence type="ECO:0000313" key="1">
    <source>
        <dbReference type="EMBL" id="CAD1476231.1"/>
    </source>
</evidence>
<organism evidence="1 2">
    <name type="scientific">Heterotrigona itama</name>
    <dbReference type="NCBI Taxonomy" id="395501"/>
    <lineage>
        <taxon>Eukaryota</taxon>
        <taxon>Metazoa</taxon>
        <taxon>Ecdysozoa</taxon>
        <taxon>Arthropoda</taxon>
        <taxon>Hexapoda</taxon>
        <taxon>Insecta</taxon>
        <taxon>Pterygota</taxon>
        <taxon>Neoptera</taxon>
        <taxon>Endopterygota</taxon>
        <taxon>Hymenoptera</taxon>
        <taxon>Apocrita</taxon>
        <taxon>Aculeata</taxon>
        <taxon>Apoidea</taxon>
        <taxon>Anthophila</taxon>
        <taxon>Apidae</taxon>
        <taxon>Heterotrigona</taxon>
    </lineage>
</organism>
<evidence type="ECO:0000313" key="2">
    <source>
        <dbReference type="Proteomes" id="UP000752696"/>
    </source>
</evidence>